<evidence type="ECO:0000313" key="11">
    <source>
        <dbReference type="Proteomes" id="UP000614334"/>
    </source>
</evidence>
<dbReference type="InterPro" id="IPR015422">
    <property type="entry name" value="PyrdxlP-dep_Trfase_small"/>
</dbReference>
<evidence type="ECO:0000256" key="1">
    <source>
        <dbReference type="ARBA" id="ARBA00001933"/>
    </source>
</evidence>
<dbReference type="InterPro" id="IPR014721">
    <property type="entry name" value="Ribsml_uS5_D2-typ_fold_subgr"/>
</dbReference>
<dbReference type="GO" id="GO:0005737">
    <property type="term" value="C:cytoplasm"/>
    <property type="evidence" value="ECO:0007669"/>
    <property type="project" value="TreeGrafter"/>
</dbReference>
<dbReference type="GO" id="GO:0019346">
    <property type="term" value="P:transsulfuration"/>
    <property type="evidence" value="ECO:0007669"/>
    <property type="project" value="InterPro"/>
</dbReference>
<dbReference type="EMBL" id="JACYCF010000009">
    <property type="protein sequence ID" value="KAF8755151.1"/>
    <property type="molecule type" value="Genomic_DNA"/>
</dbReference>
<evidence type="ECO:0000256" key="3">
    <source>
        <dbReference type="ARBA" id="ARBA00022741"/>
    </source>
</evidence>
<dbReference type="SUPFAM" id="SSF54211">
    <property type="entry name" value="Ribosomal protein S5 domain 2-like"/>
    <property type="match status" value="1"/>
</dbReference>
<dbReference type="InterPro" id="IPR013750">
    <property type="entry name" value="GHMP_kinase_C_dom"/>
</dbReference>
<reference evidence="10" key="1">
    <citation type="submission" date="2020-09" db="EMBL/GenBank/DDBJ databases">
        <title>Comparative genome analyses of four rice-infecting Rhizoctonia solani isolates reveal extensive enrichment of homogalacturonan modification genes.</title>
        <authorList>
            <person name="Lee D.-Y."/>
            <person name="Jeon J."/>
            <person name="Kim K.-T."/>
            <person name="Cheong K."/>
            <person name="Song H."/>
            <person name="Choi G."/>
            <person name="Ko J."/>
            <person name="Opiyo S.O."/>
            <person name="Zuo S."/>
            <person name="Madhav S."/>
            <person name="Lee Y.-H."/>
            <person name="Wang G.-L."/>
        </authorList>
    </citation>
    <scope>NUCLEOTIDE SEQUENCE</scope>
    <source>
        <strain evidence="10">AG1-IA B2</strain>
    </source>
</reference>
<accession>A0A8H7M6W8</accession>
<evidence type="ECO:0000256" key="7">
    <source>
        <dbReference type="ARBA" id="ARBA00023239"/>
    </source>
</evidence>
<dbReference type="Proteomes" id="UP000614334">
    <property type="component" value="Unassembled WGS sequence"/>
</dbReference>
<keyword evidence="5" id="KW-0067">ATP-binding</keyword>
<dbReference type="GO" id="GO:0005524">
    <property type="term" value="F:ATP binding"/>
    <property type="evidence" value="ECO:0007669"/>
    <property type="project" value="UniProtKB-KW"/>
</dbReference>
<dbReference type="InterPro" id="IPR036554">
    <property type="entry name" value="GHMP_kinase_C_sf"/>
</dbReference>
<dbReference type="Gene3D" id="3.40.640.10">
    <property type="entry name" value="Type I PLP-dependent aspartate aminotransferase-like (Major domain)"/>
    <property type="match status" value="2"/>
</dbReference>
<keyword evidence="7" id="KW-0456">Lyase</keyword>
<dbReference type="SUPFAM" id="SSF53383">
    <property type="entry name" value="PLP-dependent transferases"/>
    <property type="match status" value="1"/>
</dbReference>
<dbReference type="Pfam" id="PF01053">
    <property type="entry name" value="Cys_Met_Meta_PP"/>
    <property type="match status" value="3"/>
</dbReference>
<evidence type="ECO:0000256" key="4">
    <source>
        <dbReference type="ARBA" id="ARBA00022777"/>
    </source>
</evidence>
<dbReference type="InterPro" id="IPR006203">
    <property type="entry name" value="GHMP_knse_ATP-bd_CS"/>
</dbReference>
<evidence type="ECO:0000256" key="2">
    <source>
        <dbReference type="ARBA" id="ARBA00022679"/>
    </source>
</evidence>
<name>A0A8H7M6W8_9AGAM</name>
<evidence type="ECO:0000256" key="6">
    <source>
        <dbReference type="ARBA" id="ARBA00022898"/>
    </source>
</evidence>
<sequence>MSSSPPYTLETPVPDSPSVRRRRYHFSTQCATVENPEQKDQYGSSSVPIYQTATFKGMGARTIILGAAILHEVIWNITWQRFRPGDEVIAGDDLYGGTNRLLNYLRTHSGVVVHHVDTTNPDSLRPIADLAYLASSVTAQNPNALVVVDNTMMSPYLQRPLEHGAHIVYDSGTKYLSGHHDLMAGVIVCNRDDIAKQIAFTINSVGNALAPVDAFLLLRASKHLPSVWTDSKPPLRTDRRRYSSVGISVSFGAVNSLISMPCLMSHASIDSATRAARGLPEDLIRLCVGIEDPTDLIDDLDEALLDAGAVVRDSVGNYVRVRNGEKGMIGRAVEKLGQAVEGIGLTTGLEPNPAERPWLVSAPGKVILFGEHAVVHGVTAIAASVDLRCYAFSTPLPPSSHTISLTLSDLDSKAISWDTQTLPWEAATTLSATPTPFTLDAKLVAALEGILDKQGVQGRLRNASLAFLYLYMSMSGDIRPTCSITTRSALPIGAGLGSSASYSTTISLLLLLLTSRLSLPSEPAPTSDSHLHISHAGRRALTQGFAAEVNAWAFIAETVLHGNPSGVDNTVAVFGGGLGFTRDGFGERKGVELILPSRAFDSFSQTPKSTRYQKISCWRRTDESRRSAGTWGPRTGEGKMLAGIEALMDENHGHLVTLGVSHPVLEQIKNITAKHEYGLHTKLTGAGGGGCAVTLIPDDFSESKMTSLINDLRSAGFVPYNTAVGGSGLGVFHPHAAQGRPGPAEQTSEAGEAFSKVETGDLAAWAEGVGRWLYV</sequence>
<dbReference type="InterPro" id="IPR015424">
    <property type="entry name" value="PyrdxlP-dep_Trfase"/>
</dbReference>
<dbReference type="SUPFAM" id="SSF55060">
    <property type="entry name" value="GHMP Kinase, C-terminal domain"/>
    <property type="match status" value="1"/>
</dbReference>
<gene>
    <name evidence="10" type="ORF">RHS01_05406</name>
</gene>
<dbReference type="GO" id="GO:0016301">
    <property type="term" value="F:kinase activity"/>
    <property type="evidence" value="ECO:0007669"/>
    <property type="project" value="UniProtKB-KW"/>
</dbReference>
<dbReference type="Gene3D" id="3.30.230.10">
    <property type="match status" value="1"/>
</dbReference>
<dbReference type="PROSITE" id="PS00627">
    <property type="entry name" value="GHMP_KINASES_ATP"/>
    <property type="match status" value="1"/>
</dbReference>
<dbReference type="InterPro" id="IPR015421">
    <property type="entry name" value="PyrdxlP-dep_Trfase_major"/>
</dbReference>
<dbReference type="Gene3D" id="3.90.1150.10">
    <property type="entry name" value="Aspartate Aminotransferase, domain 1"/>
    <property type="match status" value="1"/>
</dbReference>
<comment type="caution">
    <text evidence="10">The sequence shown here is derived from an EMBL/GenBank/DDBJ whole genome shotgun (WGS) entry which is preliminary data.</text>
</comment>
<dbReference type="PANTHER" id="PTHR11808:SF50">
    <property type="entry name" value="CYSTATHIONINE BETA-LYASE"/>
    <property type="match status" value="1"/>
</dbReference>
<dbReference type="PANTHER" id="PTHR11808">
    <property type="entry name" value="TRANS-SULFURATION ENZYME FAMILY MEMBER"/>
    <property type="match status" value="1"/>
</dbReference>
<dbReference type="Pfam" id="PF08544">
    <property type="entry name" value="GHMP_kinases_C"/>
    <property type="match status" value="1"/>
</dbReference>
<feature type="domain" description="GHMP kinase C-terminal" evidence="9">
    <location>
        <begin position="643"/>
        <end position="699"/>
    </location>
</feature>
<evidence type="ECO:0000259" key="9">
    <source>
        <dbReference type="Pfam" id="PF08544"/>
    </source>
</evidence>
<keyword evidence="6" id="KW-0663">Pyridoxal phosphate</keyword>
<keyword evidence="3" id="KW-0547">Nucleotide-binding</keyword>
<keyword evidence="2" id="KW-0808">Transferase</keyword>
<protein>
    <submittedName>
        <fullName evidence="10">Cystathionine</fullName>
    </submittedName>
</protein>
<feature type="region of interest" description="Disordered" evidence="8">
    <location>
        <begin position="1"/>
        <end position="20"/>
    </location>
</feature>
<comment type="cofactor">
    <cofactor evidence="1">
        <name>pyridoxal 5'-phosphate</name>
        <dbReference type="ChEBI" id="CHEBI:597326"/>
    </cofactor>
</comment>
<dbReference type="Gene3D" id="3.30.70.890">
    <property type="entry name" value="GHMP kinase, C-terminal domain"/>
    <property type="match status" value="1"/>
</dbReference>
<dbReference type="InterPro" id="IPR000277">
    <property type="entry name" value="Cys/Met-Metab_PyrdxlP-dep_enz"/>
</dbReference>
<dbReference type="PRINTS" id="PR00959">
    <property type="entry name" value="MEVGALKINASE"/>
</dbReference>
<dbReference type="GO" id="GO:0030170">
    <property type="term" value="F:pyridoxal phosphate binding"/>
    <property type="evidence" value="ECO:0007669"/>
    <property type="project" value="InterPro"/>
</dbReference>
<keyword evidence="4" id="KW-0418">Kinase</keyword>
<dbReference type="GO" id="GO:0047804">
    <property type="term" value="F:cysteine-S-conjugate beta-lyase activity"/>
    <property type="evidence" value="ECO:0007669"/>
    <property type="project" value="UniProtKB-ARBA"/>
</dbReference>
<evidence type="ECO:0000313" key="10">
    <source>
        <dbReference type="EMBL" id="KAF8755151.1"/>
    </source>
</evidence>
<evidence type="ECO:0000256" key="5">
    <source>
        <dbReference type="ARBA" id="ARBA00022840"/>
    </source>
</evidence>
<dbReference type="InterPro" id="IPR020568">
    <property type="entry name" value="Ribosomal_Su5_D2-typ_SF"/>
</dbReference>
<dbReference type="AlphaFoldDB" id="A0A8H7M6W8"/>
<evidence type="ECO:0000256" key="8">
    <source>
        <dbReference type="SAM" id="MobiDB-lite"/>
    </source>
</evidence>
<proteinExistence type="predicted"/>
<organism evidence="10 11">
    <name type="scientific">Rhizoctonia solani</name>
    <dbReference type="NCBI Taxonomy" id="456999"/>
    <lineage>
        <taxon>Eukaryota</taxon>
        <taxon>Fungi</taxon>
        <taxon>Dikarya</taxon>
        <taxon>Basidiomycota</taxon>
        <taxon>Agaricomycotina</taxon>
        <taxon>Agaricomycetes</taxon>
        <taxon>Cantharellales</taxon>
        <taxon>Ceratobasidiaceae</taxon>
        <taxon>Rhizoctonia</taxon>
    </lineage>
</organism>